<keyword evidence="4" id="KW-1185">Reference proteome</keyword>
<evidence type="ECO:0000256" key="1">
    <source>
        <dbReference type="SAM" id="SignalP"/>
    </source>
</evidence>
<reference evidence="3 4" key="1">
    <citation type="submission" date="2019-07" db="EMBL/GenBank/DDBJ databases">
        <title>Novel species isolated from glacier.</title>
        <authorList>
            <person name="Liu Q."/>
            <person name="Xin Y.-H."/>
        </authorList>
    </citation>
    <scope>NUCLEOTIDE SEQUENCE [LARGE SCALE GENOMIC DNA]</scope>
    <source>
        <strain evidence="3 4">LB1R16</strain>
    </source>
</reference>
<dbReference type="InterPro" id="IPR007963">
    <property type="entry name" value="Peptidase_M61_catalytic"/>
</dbReference>
<keyword evidence="1" id="KW-0732">Signal</keyword>
<evidence type="ECO:0000313" key="3">
    <source>
        <dbReference type="EMBL" id="TRW17485.1"/>
    </source>
</evidence>
<comment type="caution">
    <text evidence="3">The sequence shown here is derived from an EMBL/GenBank/DDBJ whole genome shotgun (WGS) entry which is preliminary data.</text>
</comment>
<organism evidence="3 4">
    <name type="scientific">Glacieibacterium frigidum</name>
    <dbReference type="NCBI Taxonomy" id="2593303"/>
    <lineage>
        <taxon>Bacteria</taxon>
        <taxon>Pseudomonadati</taxon>
        <taxon>Pseudomonadota</taxon>
        <taxon>Alphaproteobacteria</taxon>
        <taxon>Sphingomonadales</taxon>
        <taxon>Sphingosinicellaceae</taxon>
        <taxon>Glacieibacterium</taxon>
    </lineage>
</organism>
<accession>A0A552UGY8</accession>
<proteinExistence type="predicted"/>
<name>A0A552UGY8_9SPHN</name>
<dbReference type="Gene3D" id="1.10.390.10">
    <property type="entry name" value="Neutral Protease Domain 2"/>
    <property type="match status" value="1"/>
</dbReference>
<gene>
    <name evidence="3" type="ORF">FMM06_04825</name>
</gene>
<feature type="chain" id="PRO_5021959549" evidence="1">
    <location>
        <begin position="22"/>
        <end position="553"/>
    </location>
</feature>
<dbReference type="InterPro" id="IPR027268">
    <property type="entry name" value="Peptidase_M4/M1_CTD_sf"/>
</dbReference>
<feature type="signal peptide" evidence="1">
    <location>
        <begin position="1"/>
        <end position="21"/>
    </location>
</feature>
<sequence length="553" mass="58674">MRRSFAALAALTLLAAAPAPVTYRLSPVLTDGALSAVTVEIGLTGDADGTTVLALPDDFGGVDDHWKLLGRITATGAQISGTGAKRTLTARPGAPIRVRYTVRTAYAADPAEAEGNPYRGAVIRPAWFASLGEFLFATPEGRDGAAARFAWVGWPAAWRTASDLDHPGLTVGEIGDSSLLAGPDVVVRTRPISGGTLRLATRGSWDFDLDTYADTMARVIGAQRDFWGDVRGPFTVTLYELAPSPGSLSSGGTGRSDGFAQYAGGKTQAADLLRNIAHEHIHTWIARRLGTLPDGPSEAGLYWLSEGFTDFYAARTLLRSGLWGPDEFVADLNAILVALATSPVRDAPNARIVADFWRDRRVERLPYQRGAVLALLLDERTRGRGGLDRILFAMRDAMRRPSKPALRANFIAAARRSGLDARPLLTRHVDAGAPVVLPPTLFGGCVRVENIQLAVFDPGFDRDASAKAGAITGVDPAGPAYAAGLRDGMKRLARIAGTEGDSRKTLSYRIADAAGERVIAWLPAGRTRVALQQLVLAHPLPAGCARAMGGAAD</sequence>
<dbReference type="SUPFAM" id="SSF55486">
    <property type="entry name" value="Metalloproteases ('zincins'), catalytic domain"/>
    <property type="match status" value="1"/>
</dbReference>
<evidence type="ECO:0000259" key="2">
    <source>
        <dbReference type="Pfam" id="PF05299"/>
    </source>
</evidence>
<dbReference type="Proteomes" id="UP000317894">
    <property type="component" value="Unassembled WGS sequence"/>
</dbReference>
<evidence type="ECO:0000313" key="4">
    <source>
        <dbReference type="Proteomes" id="UP000317894"/>
    </source>
</evidence>
<protein>
    <submittedName>
        <fullName evidence="3">M61 family peptidase</fullName>
    </submittedName>
</protein>
<feature type="domain" description="Peptidase M61 catalytic" evidence="2">
    <location>
        <begin position="274"/>
        <end position="346"/>
    </location>
</feature>
<dbReference type="RefSeq" id="WP_143555030.1">
    <property type="nucleotide sequence ID" value="NZ_VJWA01000001.1"/>
</dbReference>
<dbReference type="AlphaFoldDB" id="A0A552UGY8"/>
<dbReference type="OrthoDB" id="7521939at2"/>
<dbReference type="EMBL" id="VJWA01000001">
    <property type="protein sequence ID" value="TRW17485.1"/>
    <property type="molecule type" value="Genomic_DNA"/>
</dbReference>
<dbReference type="Pfam" id="PF05299">
    <property type="entry name" value="Peptidase_M61"/>
    <property type="match status" value="1"/>
</dbReference>